<sequence length="172" mass="19023">MLLTRSKKEKLVAEMSGQMEKSKAVVLVNYQGLKHKEIETLKERLAAEKISFQVVKNSLFKIALKKAGIELDNSLLDQPVAVIWGDVDEVNPAKLTVAFGKEAEKLEILGGILNGQYVDLNTVNQLAALPGRDELYAKLVGTLNAPMSRLVNALQGNLRSLVYILDTYKNSR</sequence>
<keyword evidence="2 5" id="KW-0689">Ribosomal protein</keyword>
<evidence type="ECO:0000313" key="7">
    <source>
        <dbReference type="Proteomes" id="UP000035648"/>
    </source>
</evidence>
<evidence type="ECO:0000313" key="6">
    <source>
        <dbReference type="EMBL" id="AKM81861.1"/>
    </source>
</evidence>
<comment type="similarity">
    <text evidence="1 5">Belongs to the universal ribosomal protein uL10 family.</text>
</comment>
<organism evidence="6 7">
    <name type="scientific">Berkelbacteria bacterium GW2011_GWE1_39_12</name>
    <dbReference type="NCBI Taxonomy" id="1618337"/>
    <lineage>
        <taxon>Bacteria</taxon>
        <taxon>Candidatus Berkelbacteria</taxon>
    </lineage>
</organism>
<dbReference type="HAMAP" id="MF_00362">
    <property type="entry name" value="Ribosomal_uL10"/>
    <property type="match status" value="1"/>
</dbReference>
<comment type="function">
    <text evidence="5">Forms part of the ribosomal stalk, playing a central role in the interaction of the ribosome with GTP-bound translation factors.</text>
</comment>
<protein>
    <recommendedName>
        <fullName evidence="4 5">Large ribosomal subunit protein uL10</fullName>
    </recommendedName>
</protein>
<dbReference type="InterPro" id="IPR047865">
    <property type="entry name" value="Ribosomal_uL10_bac_type"/>
</dbReference>
<gene>
    <name evidence="5" type="primary">rplJ</name>
    <name evidence="6" type="ORF">UT28_C0001G0042</name>
</gene>
<dbReference type="CDD" id="cd05797">
    <property type="entry name" value="Ribosomal_L10"/>
    <property type="match status" value="1"/>
</dbReference>
<dbReference type="PANTHER" id="PTHR11560">
    <property type="entry name" value="39S RIBOSOMAL PROTEIN L10, MITOCHONDRIAL"/>
    <property type="match status" value="1"/>
</dbReference>
<reference evidence="6 7" key="1">
    <citation type="journal article" date="2015" name="Nature">
        <title>rRNA introns, odd ribosomes, and small enigmatic genomes across a large radiation of phyla.</title>
        <authorList>
            <person name="Brown C.T."/>
            <person name="Hug L.A."/>
            <person name="Thomas B.C."/>
            <person name="Sharon I."/>
            <person name="Castelle C.J."/>
            <person name="Singh A."/>
            <person name="Wilkins M.J."/>
            <person name="Williams K.H."/>
            <person name="Banfield J.F."/>
        </authorList>
    </citation>
    <scope>NUCLEOTIDE SEQUENCE [LARGE SCALE GENOMIC DNA]</scope>
</reference>
<dbReference type="InterPro" id="IPR001790">
    <property type="entry name" value="Ribosomal_uL10"/>
</dbReference>
<dbReference type="EMBL" id="CP011213">
    <property type="protein sequence ID" value="AKM81861.1"/>
    <property type="molecule type" value="Genomic_DNA"/>
</dbReference>
<dbReference type="AlphaFoldDB" id="A0A0G4B1M5"/>
<dbReference type="STRING" id="1618337.UT28_C0001G0042"/>
<dbReference type="GO" id="GO:0005840">
    <property type="term" value="C:ribosome"/>
    <property type="evidence" value="ECO:0007669"/>
    <property type="project" value="UniProtKB-KW"/>
</dbReference>
<keyword evidence="5" id="KW-0694">RNA-binding</keyword>
<dbReference type="GO" id="GO:0070180">
    <property type="term" value="F:large ribosomal subunit rRNA binding"/>
    <property type="evidence" value="ECO:0007669"/>
    <property type="project" value="UniProtKB-UniRule"/>
</dbReference>
<keyword evidence="3 5" id="KW-0687">Ribonucleoprotein</keyword>
<comment type="subunit">
    <text evidence="5">Part of the ribosomal stalk of the 50S ribosomal subunit. The N-terminus interacts with L11 and the large rRNA to form the base of the stalk. The C-terminus forms an elongated spine to which L12 dimers bind in a sequential fashion forming a multimeric L10(L12)X complex.</text>
</comment>
<dbReference type="GO" id="GO:0006412">
    <property type="term" value="P:translation"/>
    <property type="evidence" value="ECO:0007669"/>
    <property type="project" value="UniProtKB-UniRule"/>
</dbReference>
<dbReference type="Gene3D" id="6.10.250.290">
    <property type="match status" value="1"/>
</dbReference>
<dbReference type="KEGG" id="bbgw:UT28_C0001G0042"/>
<evidence type="ECO:0000256" key="2">
    <source>
        <dbReference type="ARBA" id="ARBA00022980"/>
    </source>
</evidence>
<dbReference type="InterPro" id="IPR043141">
    <property type="entry name" value="Ribosomal_uL10-like_sf"/>
</dbReference>
<evidence type="ECO:0000256" key="4">
    <source>
        <dbReference type="ARBA" id="ARBA00035202"/>
    </source>
</evidence>
<dbReference type="SUPFAM" id="SSF160369">
    <property type="entry name" value="Ribosomal protein L10-like"/>
    <property type="match status" value="1"/>
</dbReference>
<keyword evidence="5" id="KW-0699">rRNA-binding</keyword>
<dbReference type="InterPro" id="IPR022973">
    <property type="entry name" value="Ribosomal_uL10_bac"/>
</dbReference>
<dbReference type="Proteomes" id="UP000035648">
    <property type="component" value="Chromosome"/>
</dbReference>
<dbReference type="Gene3D" id="3.30.70.1730">
    <property type="match status" value="1"/>
</dbReference>
<accession>A0A0G4B1M5</accession>
<evidence type="ECO:0000256" key="5">
    <source>
        <dbReference type="HAMAP-Rule" id="MF_00362"/>
    </source>
</evidence>
<evidence type="ECO:0000256" key="1">
    <source>
        <dbReference type="ARBA" id="ARBA00008889"/>
    </source>
</evidence>
<dbReference type="NCBIfam" id="NF000955">
    <property type="entry name" value="PRK00099.1-1"/>
    <property type="match status" value="1"/>
</dbReference>
<name>A0A0G4B1M5_9BACT</name>
<proteinExistence type="inferred from homology"/>
<evidence type="ECO:0000256" key="3">
    <source>
        <dbReference type="ARBA" id="ARBA00023274"/>
    </source>
</evidence>
<dbReference type="GO" id="GO:1990904">
    <property type="term" value="C:ribonucleoprotein complex"/>
    <property type="evidence" value="ECO:0007669"/>
    <property type="project" value="UniProtKB-KW"/>
</dbReference>
<dbReference type="Pfam" id="PF00466">
    <property type="entry name" value="Ribosomal_L10"/>
    <property type="match status" value="1"/>
</dbReference>